<proteinExistence type="inferred from homology"/>
<dbReference type="AlphaFoldDB" id="A0A6L6QI83"/>
<name>A0A6L6QI83_9BURK</name>
<dbReference type="SMART" id="SM00645">
    <property type="entry name" value="Pept_C1"/>
    <property type="match status" value="1"/>
</dbReference>
<dbReference type="SUPFAM" id="SSF89372">
    <property type="entry name" value="Fucose-specific lectin"/>
    <property type="match status" value="2"/>
</dbReference>
<dbReference type="Gene3D" id="2.120.10.70">
    <property type="entry name" value="Fucose-specific lectin"/>
    <property type="match status" value="1"/>
</dbReference>
<dbReference type="PANTHER" id="PTHR12411">
    <property type="entry name" value="CYSTEINE PROTEASE FAMILY C1-RELATED"/>
    <property type="match status" value="1"/>
</dbReference>
<dbReference type="InterPro" id="IPR025661">
    <property type="entry name" value="Pept_asp_AS"/>
</dbReference>
<dbReference type="InterPro" id="IPR038765">
    <property type="entry name" value="Papain-like_cys_pep_sf"/>
</dbReference>
<dbReference type="EMBL" id="WNKX01000012">
    <property type="protein sequence ID" value="MTW12198.1"/>
    <property type="molecule type" value="Genomic_DNA"/>
</dbReference>
<dbReference type="Pfam" id="PF00112">
    <property type="entry name" value="Peptidase_C1"/>
    <property type="match status" value="1"/>
</dbReference>
<reference evidence="3 4" key="1">
    <citation type="submission" date="2019-11" db="EMBL/GenBank/DDBJ databases">
        <title>Type strains purchased from KCTC, JCM and DSMZ.</title>
        <authorList>
            <person name="Lu H."/>
        </authorList>
    </citation>
    <scope>NUCLEOTIDE SEQUENCE [LARGE SCALE GENOMIC DNA]</scope>
    <source>
        <strain evidence="3 4">JCM 31587</strain>
    </source>
</reference>
<dbReference type="Proteomes" id="UP000472320">
    <property type="component" value="Unassembled WGS sequence"/>
</dbReference>
<dbReference type="GO" id="GO:0006508">
    <property type="term" value="P:proteolysis"/>
    <property type="evidence" value="ECO:0007669"/>
    <property type="project" value="InterPro"/>
</dbReference>
<evidence type="ECO:0000259" key="2">
    <source>
        <dbReference type="SMART" id="SM00645"/>
    </source>
</evidence>
<dbReference type="GO" id="GO:0008234">
    <property type="term" value="F:cysteine-type peptidase activity"/>
    <property type="evidence" value="ECO:0007669"/>
    <property type="project" value="InterPro"/>
</dbReference>
<accession>A0A6L6QI83</accession>
<organism evidence="3 4">
    <name type="scientific">Massilia eburnea</name>
    <dbReference type="NCBI Taxonomy" id="1776165"/>
    <lineage>
        <taxon>Bacteria</taxon>
        <taxon>Pseudomonadati</taxon>
        <taxon>Pseudomonadota</taxon>
        <taxon>Betaproteobacteria</taxon>
        <taxon>Burkholderiales</taxon>
        <taxon>Oxalobacteraceae</taxon>
        <taxon>Telluria group</taxon>
        <taxon>Massilia</taxon>
    </lineage>
</organism>
<protein>
    <submittedName>
        <fullName evidence="3">Peptidase C1A</fullName>
    </submittedName>
</protein>
<dbReference type="InterPro" id="IPR013128">
    <property type="entry name" value="Peptidase_C1A"/>
</dbReference>
<comment type="caution">
    <text evidence="3">The sequence shown here is derived from an EMBL/GenBank/DDBJ whole genome shotgun (WGS) entry which is preliminary data.</text>
</comment>
<gene>
    <name evidence="3" type="ORF">GM658_16455</name>
</gene>
<dbReference type="PROSITE" id="PS00640">
    <property type="entry name" value="THIOL_PROTEASE_ASN"/>
    <property type="match status" value="1"/>
</dbReference>
<comment type="similarity">
    <text evidence="1">Belongs to the peptidase C1 family.</text>
</comment>
<evidence type="ECO:0000313" key="3">
    <source>
        <dbReference type="EMBL" id="MTW12198.1"/>
    </source>
</evidence>
<dbReference type="InterPro" id="IPR000668">
    <property type="entry name" value="Peptidase_C1A_C"/>
</dbReference>
<sequence>MVMTTEITFGQLRTQLKSTNARWSIGPAKADSEVVPTHHLGGRIDNLVLREQARPIDFAKLLAVPPTNPLLNERRRALNLPAQKQVRSFPVLHGITAGPPVGGSGGAPAVVDWRNRGWPWLCTVQNQVGENCWAMAATALVETMVRINHGVWSKRSEGDVHDGMGAHIDDGGSAQAALDWIKTHGLTDWDDYPTQAKLPYVTAPDRGGRTVKIGDYTVIGDIAQQKQWLDAVGPLITWFDVWHDFDAFYNTPDSAVYHWQEYLSPGVKNYERGGHFMLVVGYDDHLGCWICRNSWGSNFGHDGYIRVAYGDAHSGIDKYARIGLSNTNPDPWTKRRLHNGGMIESGDGAAHRNFELMALAANHSVVHWWRDGSSLAWAKEATLANDAASFPTLTGTTYNRNFEFIYRTTGNRLHHWFFDQASNSWKDGGIFGPADADGTPAFLQSNFGEPGNFEVVVKTKDGRLAHWWRINGSPWTWKESARFGSDIAASGPTLVQSHYAKSGNLELVAARTDGRMQHFWRDDIGGTGWHAGVIFGVEVGSAPVMIEGQYGAGNENAIGNFELCVAVNGRVQHWWRNNQGGGIWSKSAEFGSNVRSVIALLEGSFGFDLEVVVERADAQLQHYWRDGGGWHAGPIIGPTV</sequence>
<dbReference type="SUPFAM" id="SSF54001">
    <property type="entry name" value="Cysteine proteinases"/>
    <property type="match status" value="1"/>
</dbReference>
<dbReference type="Gene3D" id="3.90.70.10">
    <property type="entry name" value="Cysteine proteinases"/>
    <property type="match status" value="1"/>
</dbReference>
<dbReference type="OrthoDB" id="1491023at2"/>
<keyword evidence="4" id="KW-1185">Reference proteome</keyword>
<feature type="domain" description="Peptidase C1A papain C-terminal" evidence="2">
    <location>
        <begin position="107"/>
        <end position="324"/>
    </location>
</feature>
<evidence type="ECO:0000256" key="1">
    <source>
        <dbReference type="ARBA" id="ARBA00008455"/>
    </source>
</evidence>
<evidence type="ECO:0000313" key="4">
    <source>
        <dbReference type="Proteomes" id="UP000472320"/>
    </source>
</evidence>